<dbReference type="PROSITE" id="PS51443">
    <property type="entry name" value="PCS"/>
    <property type="match status" value="1"/>
</dbReference>
<dbReference type="AlphaFoldDB" id="A0A813EPT3"/>
<proteinExistence type="predicted"/>
<feature type="region of interest" description="Disordered" evidence="5">
    <location>
        <begin position="1"/>
        <end position="20"/>
    </location>
</feature>
<dbReference type="Proteomes" id="UP000654075">
    <property type="component" value="Unassembled WGS sequence"/>
</dbReference>
<keyword evidence="2" id="KW-0104">Cadmium</keyword>
<dbReference type="EC" id="2.3.2.15" evidence="1"/>
<name>A0A813EPT3_POLGL</name>
<keyword evidence="4" id="KW-0479">Metal-binding</keyword>
<evidence type="ECO:0000256" key="3">
    <source>
        <dbReference type="ARBA" id="ARBA00022679"/>
    </source>
</evidence>
<dbReference type="GO" id="GO:0016756">
    <property type="term" value="F:glutathione gamma-glutamylcysteinyltransferase activity"/>
    <property type="evidence" value="ECO:0007669"/>
    <property type="project" value="UniProtKB-EC"/>
</dbReference>
<evidence type="ECO:0000313" key="7">
    <source>
        <dbReference type="EMBL" id="CAE8603164.1"/>
    </source>
</evidence>
<dbReference type="GO" id="GO:0046872">
    <property type="term" value="F:metal ion binding"/>
    <property type="evidence" value="ECO:0007669"/>
    <property type="project" value="UniProtKB-KW"/>
</dbReference>
<dbReference type="Pfam" id="PF05023">
    <property type="entry name" value="Phytochelatin"/>
    <property type="match status" value="1"/>
</dbReference>
<organism evidence="7 8">
    <name type="scientific">Polarella glacialis</name>
    <name type="common">Dinoflagellate</name>
    <dbReference type="NCBI Taxonomy" id="89957"/>
    <lineage>
        <taxon>Eukaryota</taxon>
        <taxon>Sar</taxon>
        <taxon>Alveolata</taxon>
        <taxon>Dinophyceae</taxon>
        <taxon>Suessiales</taxon>
        <taxon>Suessiaceae</taxon>
        <taxon>Polarella</taxon>
    </lineage>
</organism>
<accession>A0A813EPT3</accession>
<dbReference type="OMA" id="NSWRYPS"/>
<evidence type="ECO:0000256" key="1">
    <source>
        <dbReference type="ARBA" id="ARBA00012468"/>
    </source>
</evidence>
<feature type="domain" description="Peptidase C83" evidence="6">
    <location>
        <begin position="3"/>
        <end position="243"/>
    </location>
</feature>
<dbReference type="GO" id="GO:0046938">
    <property type="term" value="P:phytochelatin biosynthetic process"/>
    <property type="evidence" value="ECO:0007669"/>
    <property type="project" value="InterPro"/>
</dbReference>
<protein>
    <recommendedName>
        <fullName evidence="1">glutathione gamma-glutamylcysteinyltransferase</fullName>
        <ecNumber evidence="1">2.3.2.15</ecNumber>
    </recommendedName>
</protein>
<dbReference type="InterPro" id="IPR007719">
    <property type="entry name" value="PCS_N"/>
</dbReference>
<comment type="caution">
    <text evidence="7">The sequence shown here is derived from an EMBL/GenBank/DDBJ whole genome shotgun (WGS) entry which is preliminary data.</text>
</comment>
<dbReference type="InterPro" id="IPR040409">
    <property type="entry name" value="PCS-like"/>
</dbReference>
<dbReference type="PANTHER" id="PTHR33447:SF20">
    <property type="entry name" value="GLUTATHIONE GAMMA-GLUTAMYLCYSTEINYLTRANSFERASE"/>
    <property type="match status" value="1"/>
</dbReference>
<dbReference type="PANTHER" id="PTHR33447">
    <property type="entry name" value="GLUTATHIONE GAMMA-GLUTAMYLCYSTEINYLTRANSFERASE"/>
    <property type="match status" value="1"/>
</dbReference>
<keyword evidence="3" id="KW-0808">Transferase</keyword>
<dbReference type="SUPFAM" id="SSF54001">
    <property type="entry name" value="Cysteine proteinases"/>
    <property type="match status" value="1"/>
</dbReference>
<sequence length="250" mass="27426">HRRLSPPVGGERFPLPPTLEPLGSERGQQLFAEARVNSQLVESLLRQDHPAFCAVASAMTVALSEQVGPSDQRRFMDVFQEAPSWPPVLSHYGCGALDGLPGPVKYHLLRHLQYDGSPMSLLAEWFRAQGLDAEAVSAGDVDADTFRSDVLAAFPKGDGPRRCYVVANYSRAAVGQRMFSGGHYAPIGGFHEASDKVLLLEVNSWRYPSVWVDLLLLWGAIHTRVGNGTWRGYLRVASDRKLTDDAAGRS</sequence>
<keyword evidence="8" id="KW-1185">Reference proteome</keyword>
<evidence type="ECO:0000313" key="8">
    <source>
        <dbReference type="Proteomes" id="UP000654075"/>
    </source>
</evidence>
<feature type="non-terminal residue" evidence="7">
    <location>
        <position position="1"/>
    </location>
</feature>
<dbReference type="InterPro" id="IPR038156">
    <property type="entry name" value="PCS_N_sf"/>
</dbReference>
<evidence type="ECO:0000259" key="6">
    <source>
        <dbReference type="PROSITE" id="PS51443"/>
    </source>
</evidence>
<evidence type="ECO:0000256" key="5">
    <source>
        <dbReference type="SAM" id="MobiDB-lite"/>
    </source>
</evidence>
<gene>
    <name evidence="7" type="ORF">PGLA1383_LOCUS21380</name>
</gene>
<dbReference type="EMBL" id="CAJNNV010015089">
    <property type="protein sequence ID" value="CAE8603164.1"/>
    <property type="molecule type" value="Genomic_DNA"/>
</dbReference>
<reference evidence="7" key="1">
    <citation type="submission" date="2021-02" db="EMBL/GenBank/DDBJ databases">
        <authorList>
            <person name="Dougan E. K."/>
            <person name="Rhodes N."/>
            <person name="Thang M."/>
            <person name="Chan C."/>
        </authorList>
    </citation>
    <scope>NUCLEOTIDE SEQUENCE</scope>
</reference>
<dbReference type="GO" id="GO:0010038">
    <property type="term" value="P:response to metal ion"/>
    <property type="evidence" value="ECO:0007669"/>
    <property type="project" value="InterPro"/>
</dbReference>
<evidence type="ECO:0000256" key="4">
    <source>
        <dbReference type="ARBA" id="ARBA00022723"/>
    </source>
</evidence>
<dbReference type="OrthoDB" id="448954at2759"/>
<evidence type="ECO:0000256" key="2">
    <source>
        <dbReference type="ARBA" id="ARBA00022539"/>
    </source>
</evidence>
<dbReference type="InterPro" id="IPR038765">
    <property type="entry name" value="Papain-like_cys_pep_sf"/>
</dbReference>
<dbReference type="Gene3D" id="3.90.70.30">
    <property type="entry name" value="Phytochelatin synthase, N-terminal domain"/>
    <property type="match status" value="1"/>
</dbReference>